<dbReference type="VEuPathDB" id="VectorBase:ACUA022234"/>
<keyword evidence="1" id="KW-0812">Transmembrane</keyword>
<dbReference type="EMBL" id="AXCM01008461">
    <property type="status" value="NOT_ANNOTATED_CDS"/>
    <property type="molecule type" value="Genomic_DNA"/>
</dbReference>
<sequence length="315" mass="35548">MSSNACPCRFGENISSHNAESKIGSQPNIRDWAGVGTVTHRRPTEPAETHMLTASYGLIVPWETCPEIIMGDTSDYDCDLWKHKWSLVPLAHIPGGASSMTLFHNPYQALSCIDFDFYCRKDSSIFGDLYLKPTNVETLVCPGFNIALEENHWKMGLLTNPSSKDCQTVDRWLSLDIFAYRQNEYIFLYGCRKRGENLPVVIGAWILGDMNATEEKRTSILQDTRTLAMKIPGFRDDWWFYPDDGEKCEGNKTCDYLANCKISKDVQEIQVPLKDSSLTTYLVLVPIAIGLVILCCYGVYKSLRGIKVSPTLNEN</sequence>
<dbReference type="EMBL" id="AXCM01008462">
    <property type="status" value="NOT_ANNOTATED_CDS"/>
    <property type="molecule type" value="Genomic_DNA"/>
</dbReference>
<proteinExistence type="predicted"/>
<evidence type="ECO:0000313" key="3">
    <source>
        <dbReference type="Proteomes" id="UP000075883"/>
    </source>
</evidence>
<reference evidence="3" key="1">
    <citation type="submission" date="2013-09" db="EMBL/GenBank/DDBJ databases">
        <title>The Genome Sequence of Anopheles culicifacies species A.</title>
        <authorList>
            <consortium name="The Broad Institute Genomics Platform"/>
            <person name="Neafsey D.E."/>
            <person name="Besansky N."/>
            <person name="Howell P."/>
            <person name="Walton C."/>
            <person name="Young S.K."/>
            <person name="Zeng Q."/>
            <person name="Gargeya S."/>
            <person name="Fitzgerald M."/>
            <person name="Haas B."/>
            <person name="Abouelleil A."/>
            <person name="Allen A.W."/>
            <person name="Alvarado L."/>
            <person name="Arachchi H.M."/>
            <person name="Berlin A.M."/>
            <person name="Chapman S.B."/>
            <person name="Gainer-Dewar J."/>
            <person name="Goldberg J."/>
            <person name="Griggs A."/>
            <person name="Gujja S."/>
            <person name="Hansen M."/>
            <person name="Howarth C."/>
            <person name="Imamovic A."/>
            <person name="Ireland A."/>
            <person name="Larimer J."/>
            <person name="McCowan C."/>
            <person name="Murphy C."/>
            <person name="Pearson M."/>
            <person name="Poon T.W."/>
            <person name="Priest M."/>
            <person name="Roberts A."/>
            <person name="Saif S."/>
            <person name="Shea T."/>
            <person name="Sisk P."/>
            <person name="Sykes S."/>
            <person name="Wortman J."/>
            <person name="Nusbaum C."/>
            <person name="Birren B."/>
        </authorList>
    </citation>
    <scope>NUCLEOTIDE SEQUENCE [LARGE SCALE GENOMIC DNA]</scope>
    <source>
        <strain evidence="3">A-37</strain>
    </source>
</reference>
<dbReference type="Proteomes" id="UP000075883">
    <property type="component" value="Unassembled WGS sequence"/>
</dbReference>
<keyword evidence="1" id="KW-1133">Transmembrane helix</keyword>
<keyword evidence="1" id="KW-0472">Membrane</keyword>
<keyword evidence="3" id="KW-1185">Reference proteome</keyword>
<name>A0A182MN42_9DIPT</name>
<protein>
    <submittedName>
        <fullName evidence="2">Uncharacterized protein</fullName>
    </submittedName>
</protein>
<accession>A0A182MN42</accession>
<evidence type="ECO:0000256" key="1">
    <source>
        <dbReference type="SAM" id="Phobius"/>
    </source>
</evidence>
<dbReference type="AlphaFoldDB" id="A0A182MN42"/>
<reference evidence="2" key="2">
    <citation type="submission" date="2020-05" db="UniProtKB">
        <authorList>
            <consortium name="EnsemblMetazoa"/>
        </authorList>
    </citation>
    <scope>IDENTIFICATION</scope>
    <source>
        <strain evidence="2">A-37</strain>
    </source>
</reference>
<feature type="transmembrane region" description="Helical" evidence="1">
    <location>
        <begin position="278"/>
        <end position="300"/>
    </location>
</feature>
<organism evidence="2 3">
    <name type="scientific">Anopheles culicifacies</name>
    <dbReference type="NCBI Taxonomy" id="139723"/>
    <lineage>
        <taxon>Eukaryota</taxon>
        <taxon>Metazoa</taxon>
        <taxon>Ecdysozoa</taxon>
        <taxon>Arthropoda</taxon>
        <taxon>Hexapoda</taxon>
        <taxon>Insecta</taxon>
        <taxon>Pterygota</taxon>
        <taxon>Neoptera</taxon>
        <taxon>Endopterygota</taxon>
        <taxon>Diptera</taxon>
        <taxon>Nematocera</taxon>
        <taxon>Culicoidea</taxon>
        <taxon>Culicidae</taxon>
        <taxon>Anophelinae</taxon>
        <taxon>Anopheles</taxon>
        <taxon>culicifacies species complex</taxon>
    </lineage>
</organism>
<evidence type="ECO:0000313" key="2">
    <source>
        <dbReference type="EnsemblMetazoa" id="ACUA022234-PA"/>
    </source>
</evidence>
<dbReference type="EnsemblMetazoa" id="ACUA022234-RA">
    <property type="protein sequence ID" value="ACUA022234-PA"/>
    <property type="gene ID" value="ACUA022234"/>
</dbReference>